<sequence>MVALEKIRSSNSKIATALRPGLVAVFAGATSGIGETSLKQFARNAVRPRIYFIGRSKESGSRICAELQKLNPEGEYIYKSVDVSLLRSVDNACREIKDKEAAINLLFLSTGTMLSGKDTEEGLNYPVAVAYYARLRFIVNLLPLLQNATDLRRVVTVFAGTKEGTIHANDFQGRNGSMLSLRGHFSSMMTFALEAVAKNAPNVSFIHVYPGFVKTNYGNDLEGPMFTVLRAVFDAVFPVIGPLIATPVNETGERQLFFATSARFPEGGESAAAGVPGPKGVTVARGTNGKSGSGVYSITNDGETAPHKVEQLLGKLRKGGTAQKVWLQVEEEFVRITGAASV</sequence>
<dbReference type="PANTHER" id="PTHR47534:SF3">
    <property type="entry name" value="ALCOHOL DEHYDROGENASE-LIKE C-TERMINAL DOMAIN-CONTAINING PROTEIN"/>
    <property type="match status" value="1"/>
</dbReference>
<protein>
    <submittedName>
        <fullName evidence="2">Retinol dehydrogenase 14</fullName>
    </submittedName>
</protein>
<dbReference type="SUPFAM" id="SSF51735">
    <property type="entry name" value="NAD(P)-binding Rossmann-fold domains"/>
    <property type="match status" value="1"/>
</dbReference>
<keyword evidence="1" id="KW-0560">Oxidoreductase</keyword>
<dbReference type="GO" id="GO:0016491">
    <property type="term" value="F:oxidoreductase activity"/>
    <property type="evidence" value="ECO:0007669"/>
    <property type="project" value="UniProtKB-KW"/>
</dbReference>
<dbReference type="OrthoDB" id="2898509at2759"/>
<dbReference type="AlphaFoldDB" id="A0A0L0MZT5"/>
<evidence type="ECO:0000313" key="3">
    <source>
        <dbReference type="Proteomes" id="UP000036947"/>
    </source>
</evidence>
<dbReference type="InterPro" id="IPR052228">
    <property type="entry name" value="Sec_Metab_Biosynth_Oxidored"/>
</dbReference>
<dbReference type="PANTHER" id="PTHR47534">
    <property type="entry name" value="YALI0E05731P"/>
    <property type="match status" value="1"/>
</dbReference>
<accession>A0A0L0MZT5</accession>
<keyword evidence="3" id="KW-1185">Reference proteome</keyword>
<dbReference type="Gene3D" id="3.40.50.720">
    <property type="entry name" value="NAD(P)-binding Rossmann-like Domain"/>
    <property type="match status" value="1"/>
</dbReference>
<proteinExistence type="predicted"/>
<dbReference type="Pfam" id="PF00106">
    <property type="entry name" value="adh_short"/>
    <property type="match status" value="1"/>
</dbReference>
<evidence type="ECO:0000256" key="1">
    <source>
        <dbReference type="ARBA" id="ARBA00023002"/>
    </source>
</evidence>
<dbReference type="InterPro" id="IPR036291">
    <property type="entry name" value="NAD(P)-bd_dom_sf"/>
</dbReference>
<organism evidence="2 3">
    <name type="scientific">Tolypocladium ophioglossoides (strain CBS 100239)</name>
    <name type="common">Snaketongue truffleclub</name>
    <name type="synonym">Elaphocordyceps ophioglossoides</name>
    <dbReference type="NCBI Taxonomy" id="1163406"/>
    <lineage>
        <taxon>Eukaryota</taxon>
        <taxon>Fungi</taxon>
        <taxon>Dikarya</taxon>
        <taxon>Ascomycota</taxon>
        <taxon>Pezizomycotina</taxon>
        <taxon>Sordariomycetes</taxon>
        <taxon>Hypocreomycetidae</taxon>
        <taxon>Hypocreales</taxon>
        <taxon>Ophiocordycipitaceae</taxon>
        <taxon>Tolypocladium</taxon>
    </lineage>
</organism>
<dbReference type="InterPro" id="IPR002347">
    <property type="entry name" value="SDR_fam"/>
</dbReference>
<evidence type="ECO:0000313" key="2">
    <source>
        <dbReference type="EMBL" id="KND87342.1"/>
    </source>
</evidence>
<dbReference type="Proteomes" id="UP000036947">
    <property type="component" value="Unassembled WGS sequence"/>
</dbReference>
<comment type="caution">
    <text evidence="2">The sequence shown here is derived from an EMBL/GenBank/DDBJ whole genome shotgun (WGS) entry which is preliminary data.</text>
</comment>
<name>A0A0L0MZT5_TOLOC</name>
<gene>
    <name evidence="2" type="ORF">TOPH_08019</name>
</gene>
<dbReference type="EMBL" id="LFRF01000038">
    <property type="protein sequence ID" value="KND87342.1"/>
    <property type="molecule type" value="Genomic_DNA"/>
</dbReference>
<dbReference type="STRING" id="1163406.A0A0L0MZT5"/>
<reference evidence="2 3" key="1">
    <citation type="journal article" date="2015" name="BMC Genomics">
        <title>The genome of the truffle-parasite Tolypocladium ophioglossoides and the evolution of antifungal peptaibiotics.</title>
        <authorList>
            <person name="Quandt C.A."/>
            <person name="Bushley K.E."/>
            <person name="Spatafora J.W."/>
        </authorList>
    </citation>
    <scope>NUCLEOTIDE SEQUENCE [LARGE SCALE GENOMIC DNA]</scope>
    <source>
        <strain evidence="2 3">CBS 100239</strain>
    </source>
</reference>